<dbReference type="CDD" id="cd20070">
    <property type="entry name" value="5TM_YidC_Alb3"/>
    <property type="match status" value="1"/>
</dbReference>
<proteinExistence type="inferred from homology"/>
<evidence type="ECO:0000313" key="18">
    <source>
        <dbReference type="Proteomes" id="UP000198640"/>
    </source>
</evidence>
<feature type="transmembrane region" description="Helical" evidence="13">
    <location>
        <begin position="6"/>
        <end position="24"/>
    </location>
</feature>
<gene>
    <name evidence="13" type="primary">yidC</name>
    <name evidence="17" type="ORF">SAMN05421881_10024</name>
</gene>
<feature type="compositionally biased region" description="Polar residues" evidence="14">
    <location>
        <begin position="60"/>
        <end position="81"/>
    </location>
</feature>
<evidence type="ECO:0000256" key="14">
    <source>
        <dbReference type="SAM" id="MobiDB-lite"/>
    </source>
</evidence>
<dbReference type="CDD" id="cd19961">
    <property type="entry name" value="EcYidC-like_peri"/>
    <property type="match status" value="1"/>
</dbReference>
<feature type="transmembrane region" description="Helical" evidence="13">
    <location>
        <begin position="379"/>
        <end position="400"/>
    </location>
</feature>
<dbReference type="PRINTS" id="PR01900">
    <property type="entry name" value="YIDCPROTEIN"/>
</dbReference>
<dbReference type="InterPro" id="IPR047196">
    <property type="entry name" value="YidC_ALB_C"/>
</dbReference>
<evidence type="ECO:0000256" key="2">
    <source>
        <dbReference type="ARBA" id="ARBA00010527"/>
    </source>
</evidence>
<evidence type="ECO:0000256" key="7">
    <source>
        <dbReference type="ARBA" id="ARBA00022927"/>
    </source>
</evidence>
<comment type="subcellular location">
    <subcellularLocation>
        <location evidence="1">Cell inner membrane</location>
        <topology evidence="1">Multi-pass membrane protein</topology>
    </subcellularLocation>
    <subcellularLocation>
        <location evidence="13">Cell membrane</location>
        <topology evidence="13">Multi-pass membrane protein</topology>
    </subcellularLocation>
</comment>
<dbReference type="InterPro" id="IPR019998">
    <property type="entry name" value="Membr_insert_YidC"/>
</dbReference>
<keyword evidence="4 13" id="KW-0813">Transport</keyword>
<evidence type="ECO:0000256" key="12">
    <source>
        <dbReference type="ARBA" id="ARBA00033342"/>
    </source>
</evidence>
<keyword evidence="7 13" id="KW-0653">Protein transport</keyword>
<dbReference type="GO" id="GO:0032977">
    <property type="term" value="F:membrane insertase activity"/>
    <property type="evidence" value="ECO:0007669"/>
    <property type="project" value="InterPro"/>
</dbReference>
<dbReference type="InterPro" id="IPR001708">
    <property type="entry name" value="YidC/ALB3/OXA1/COX18"/>
</dbReference>
<feature type="region of interest" description="Disordered" evidence="14">
    <location>
        <begin position="570"/>
        <end position="620"/>
    </location>
</feature>
<comment type="subunit">
    <text evidence="13">Interacts with the Sec translocase complex via SecD. Specifically interacts with transmembrane segments of nascent integral membrane proteins during membrane integration.</text>
</comment>
<dbReference type="Pfam" id="PF02096">
    <property type="entry name" value="60KD_IMP"/>
    <property type="match status" value="1"/>
</dbReference>
<feature type="compositionally biased region" description="Low complexity" evidence="14">
    <location>
        <begin position="589"/>
        <end position="607"/>
    </location>
</feature>
<evidence type="ECO:0000256" key="6">
    <source>
        <dbReference type="ARBA" id="ARBA00022692"/>
    </source>
</evidence>
<dbReference type="PANTHER" id="PTHR12428">
    <property type="entry name" value="OXA1"/>
    <property type="match status" value="1"/>
</dbReference>
<evidence type="ECO:0000256" key="9">
    <source>
        <dbReference type="ARBA" id="ARBA00023136"/>
    </source>
</evidence>
<evidence type="ECO:0000256" key="3">
    <source>
        <dbReference type="ARBA" id="ARBA00015325"/>
    </source>
</evidence>
<dbReference type="Proteomes" id="UP000198640">
    <property type="component" value="Unassembled WGS sequence"/>
</dbReference>
<dbReference type="Pfam" id="PF14849">
    <property type="entry name" value="YidC_periplas"/>
    <property type="match status" value="1"/>
</dbReference>
<dbReference type="InterPro" id="IPR028055">
    <property type="entry name" value="YidC/Oxa/ALB_C"/>
</dbReference>
<dbReference type="HAMAP" id="MF_01810">
    <property type="entry name" value="YidC_type1"/>
    <property type="match status" value="1"/>
</dbReference>
<feature type="transmembrane region" description="Helical" evidence="13">
    <location>
        <begin position="448"/>
        <end position="469"/>
    </location>
</feature>
<dbReference type="OrthoDB" id="9780552at2"/>
<keyword evidence="5 13" id="KW-1003">Cell membrane</keyword>
<name>A0A1H3BZ64_9PROT</name>
<keyword evidence="18" id="KW-1185">Reference proteome</keyword>
<protein>
    <recommendedName>
        <fullName evidence="3 13">Membrane protein insertase YidC</fullName>
    </recommendedName>
    <alternativeName>
        <fullName evidence="12 13">Foldase YidC</fullName>
    </alternativeName>
    <alternativeName>
        <fullName evidence="11 13">Membrane integrase YidC</fullName>
    </alternativeName>
    <alternativeName>
        <fullName evidence="13">Membrane protein YidC</fullName>
    </alternativeName>
</protein>
<accession>A0A1H3BZ64</accession>
<dbReference type="STRING" id="44576.SAMN05421881_10024"/>
<feature type="transmembrane region" description="Helical" evidence="13">
    <location>
        <begin position="355"/>
        <end position="373"/>
    </location>
</feature>
<comment type="similarity">
    <text evidence="2 13">Belongs to the OXA1/ALB3/YidC family. Type 1 subfamily.</text>
</comment>
<dbReference type="Gene3D" id="2.70.98.90">
    <property type="match status" value="1"/>
</dbReference>
<feature type="domain" description="Membrane insertase YidC/Oxa/ALB C-terminal" evidence="15">
    <location>
        <begin position="379"/>
        <end position="556"/>
    </location>
</feature>
<sequence>MDTKRIVLLIIFSTSLLFLWDAWIKEQERLDTQAVAQQNGAVTGGVQPSQDAPPVPGDTLVTSQAESDTSQIPVAGSPTESVTPRLLATGEQIRVVTDMVIAEIDTVGGDLRRLELLHHPSTESKDIPYALLQSQASRIYVAQSGLIGEGMPNHKTVYRPESERRNYEMTAGDDEIVIRLFAPDLEGVQVVKTYTFRRNSYVIDVGFEVENLGASTVRPFAYYQMLRDSNPPSGTTMMIPTYLGAAIYTEEEKFQKIHFSDLDKNKADYPANADNGWIAMLEHYFLSAWLPPQQTPREFFAKRQSDELYTAGVITPIGAIEPGQVARTAVPLYAGPQEQDKLAELAPGLELTVDYGWLTVIAVPLFWLLSFYYSWVGNWGVAIILLTMTVKFLFFPLSAAGYRSMAKLRLVTPKLQRIQEQYKGDRQRMHQAMMDFYKVEKINPMGGCLPILVQIPVFIALFWTLLAAVELRYAPFALWITDLSTPDPYYILPVIMGISMFVQTKLNPTPTDPIQAKVMQIMPLAFSIFFFFFPAGLVLYSLVNNILSIAQQWQITRMYGSPAAATTAAAAPAKASEPVKAPDPDEAPEPAAAPAKAKASDSAPADSKAGEKRTRGKKRR</sequence>
<evidence type="ECO:0000256" key="10">
    <source>
        <dbReference type="ARBA" id="ARBA00023186"/>
    </source>
</evidence>
<feature type="transmembrane region" description="Helical" evidence="13">
    <location>
        <begin position="518"/>
        <end position="543"/>
    </location>
</feature>
<dbReference type="NCBIfam" id="TIGR03592">
    <property type="entry name" value="yidC_oxa1_cterm"/>
    <property type="match status" value="1"/>
</dbReference>
<dbReference type="NCBIfam" id="TIGR03593">
    <property type="entry name" value="yidC_nterm"/>
    <property type="match status" value="1"/>
</dbReference>
<dbReference type="GO" id="GO:0005886">
    <property type="term" value="C:plasma membrane"/>
    <property type="evidence" value="ECO:0007669"/>
    <property type="project" value="UniProtKB-SubCell"/>
</dbReference>
<evidence type="ECO:0000256" key="11">
    <source>
        <dbReference type="ARBA" id="ARBA00033245"/>
    </source>
</evidence>
<evidence type="ECO:0000256" key="1">
    <source>
        <dbReference type="ARBA" id="ARBA00004429"/>
    </source>
</evidence>
<keyword evidence="10 13" id="KW-0143">Chaperone</keyword>
<keyword evidence="8 13" id="KW-1133">Transmembrane helix</keyword>
<dbReference type="EMBL" id="FNOY01000002">
    <property type="protein sequence ID" value="SDX47091.1"/>
    <property type="molecule type" value="Genomic_DNA"/>
</dbReference>
<evidence type="ECO:0000256" key="4">
    <source>
        <dbReference type="ARBA" id="ARBA00022448"/>
    </source>
</evidence>
<evidence type="ECO:0000256" key="5">
    <source>
        <dbReference type="ARBA" id="ARBA00022475"/>
    </source>
</evidence>
<dbReference type="PANTHER" id="PTHR12428:SF65">
    <property type="entry name" value="CYTOCHROME C OXIDASE ASSEMBLY PROTEIN COX18, MITOCHONDRIAL"/>
    <property type="match status" value="1"/>
</dbReference>
<evidence type="ECO:0000259" key="16">
    <source>
        <dbReference type="Pfam" id="PF14849"/>
    </source>
</evidence>
<dbReference type="GO" id="GO:0051205">
    <property type="term" value="P:protein insertion into membrane"/>
    <property type="evidence" value="ECO:0007669"/>
    <property type="project" value="TreeGrafter"/>
</dbReference>
<dbReference type="GO" id="GO:0015031">
    <property type="term" value="P:protein transport"/>
    <property type="evidence" value="ECO:0007669"/>
    <property type="project" value="UniProtKB-KW"/>
</dbReference>
<keyword evidence="9 13" id="KW-0472">Membrane</keyword>
<dbReference type="InterPro" id="IPR038221">
    <property type="entry name" value="YidC_periplasmic_sf"/>
</dbReference>
<dbReference type="RefSeq" id="WP_090411039.1">
    <property type="nucleotide sequence ID" value="NZ_FNOY01000002.1"/>
</dbReference>
<organism evidence="17 18">
    <name type="scientific">Nitrosomonas halophila</name>
    <dbReference type="NCBI Taxonomy" id="44576"/>
    <lineage>
        <taxon>Bacteria</taxon>
        <taxon>Pseudomonadati</taxon>
        <taxon>Pseudomonadota</taxon>
        <taxon>Betaproteobacteria</taxon>
        <taxon>Nitrosomonadales</taxon>
        <taxon>Nitrosomonadaceae</taxon>
        <taxon>Nitrosomonas</taxon>
    </lineage>
</organism>
<comment type="function">
    <text evidence="13">Required for the insertion and/or proper folding and/or complex formation of integral membrane proteins into the membrane. Involved in integration of membrane proteins that insert both dependently and independently of the Sec translocase complex, as well as at least some lipoproteins. Aids folding of multispanning membrane proteins.</text>
</comment>
<dbReference type="NCBIfam" id="NF002352">
    <property type="entry name" value="PRK01318.1-3"/>
    <property type="match status" value="1"/>
</dbReference>
<dbReference type="InterPro" id="IPR028053">
    <property type="entry name" value="Membr_insert_YidC_N"/>
</dbReference>
<keyword evidence="6 13" id="KW-0812">Transmembrane</keyword>
<feature type="region of interest" description="Disordered" evidence="14">
    <location>
        <begin position="43"/>
        <end position="81"/>
    </location>
</feature>
<evidence type="ECO:0000256" key="13">
    <source>
        <dbReference type="HAMAP-Rule" id="MF_01810"/>
    </source>
</evidence>
<dbReference type="PRINTS" id="PR00701">
    <property type="entry name" value="60KDINNERMP"/>
</dbReference>
<feature type="domain" description="Membrane insertase YidC N-terminal" evidence="16">
    <location>
        <begin position="92"/>
        <end position="368"/>
    </location>
</feature>
<evidence type="ECO:0000256" key="8">
    <source>
        <dbReference type="ARBA" id="ARBA00022989"/>
    </source>
</evidence>
<evidence type="ECO:0000313" key="17">
    <source>
        <dbReference type="EMBL" id="SDX47091.1"/>
    </source>
</evidence>
<evidence type="ECO:0000259" key="15">
    <source>
        <dbReference type="Pfam" id="PF02096"/>
    </source>
</evidence>
<feature type="transmembrane region" description="Helical" evidence="13">
    <location>
        <begin position="489"/>
        <end position="506"/>
    </location>
</feature>
<feature type="compositionally biased region" description="Low complexity" evidence="14">
    <location>
        <begin position="570"/>
        <end position="579"/>
    </location>
</feature>
<dbReference type="AlphaFoldDB" id="A0A1H3BZ64"/>
<dbReference type="NCBIfam" id="NF002353">
    <property type="entry name" value="PRK01318.1-4"/>
    <property type="match status" value="1"/>
</dbReference>
<reference evidence="17 18" key="1">
    <citation type="submission" date="2016-10" db="EMBL/GenBank/DDBJ databases">
        <authorList>
            <person name="de Groot N.N."/>
        </authorList>
    </citation>
    <scope>NUCLEOTIDE SEQUENCE [LARGE SCALE GENOMIC DNA]</scope>
    <source>
        <strain evidence="17 18">Nm1</strain>
    </source>
</reference>